<feature type="chain" id="PRO_5018134106" description="Pentapeptide MXKDX repeat protein" evidence="1">
    <location>
        <begin position="25"/>
        <end position="90"/>
    </location>
</feature>
<keyword evidence="3" id="KW-1185">Reference proteome</keyword>
<gene>
    <name evidence="2" type="ORF">C9E81_11940</name>
</gene>
<evidence type="ECO:0000313" key="2">
    <source>
        <dbReference type="EMBL" id="RMC34802.1"/>
    </source>
</evidence>
<reference evidence="2 3" key="1">
    <citation type="submission" date="2018-07" db="EMBL/GenBank/DDBJ databases">
        <authorList>
            <person name="Zhang Y."/>
            <person name="Wang L."/>
            <person name="Ma S."/>
        </authorList>
    </citation>
    <scope>NUCLEOTIDE SEQUENCE [LARGE SCALE GENOMIC DNA]</scope>
    <source>
        <strain evidence="2 3">4-2</strain>
    </source>
</reference>
<evidence type="ECO:0008006" key="4">
    <source>
        <dbReference type="Google" id="ProtNLM"/>
    </source>
</evidence>
<comment type="caution">
    <text evidence="2">The sequence shown here is derived from an EMBL/GenBank/DDBJ whole genome shotgun (WGS) entry which is preliminary data.</text>
</comment>
<dbReference type="Proteomes" id="UP000273516">
    <property type="component" value="Unassembled WGS sequence"/>
</dbReference>
<evidence type="ECO:0000313" key="3">
    <source>
        <dbReference type="Proteomes" id="UP000273516"/>
    </source>
</evidence>
<proteinExistence type="predicted"/>
<feature type="signal peptide" evidence="1">
    <location>
        <begin position="1"/>
        <end position="24"/>
    </location>
</feature>
<evidence type="ECO:0000256" key="1">
    <source>
        <dbReference type="SAM" id="SignalP"/>
    </source>
</evidence>
<keyword evidence="1" id="KW-0732">Signal</keyword>
<protein>
    <recommendedName>
        <fullName evidence="4">Pentapeptide MXKDX repeat protein</fullName>
    </recommendedName>
</protein>
<sequence length="90" mass="10097">MKSPTRLSLSATIALMIAAPYAHAQEDMEQGMAPDRMMKDDRMMDQTDMPGMMGMMRMMDQMGPMMEACTEMMQAMNDRSEPVKPAPQDG</sequence>
<accession>A0A3M0MAP0</accession>
<dbReference type="EMBL" id="QOKZ01000004">
    <property type="protein sequence ID" value="RMC34802.1"/>
    <property type="molecule type" value="Genomic_DNA"/>
</dbReference>
<name>A0A3M0MAP0_9RHOB</name>
<organism evidence="2 3">
    <name type="scientific">Paracoccus alkanivorans</name>
    <dbReference type="NCBI Taxonomy" id="2116655"/>
    <lineage>
        <taxon>Bacteria</taxon>
        <taxon>Pseudomonadati</taxon>
        <taxon>Pseudomonadota</taxon>
        <taxon>Alphaproteobacteria</taxon>
        <taxon>Rhodobacterales</taxon>
        <taxon>Paracoccaceae</taxon>
        <taxon>Paracoccus</taxon>
    </lineage>
</organism>
<dbReference type="AlphaFoldDB" id="A0A3M0MAP0"/>